<evidence type="ECO:0000313" key="3">
    <source>
        <dbReference type="Proteomes" id="UP000000305"/>
    </source>
</evidence>
<name>E9HQL9_DAPPU</name>
<reference evidence="2 3" key="1">
    <citation type="journal article" date="2011" name="Science">
        <title>The ecoresponsive genome of Daphnia pulex.</title>
        <authorList>
            <person name="Colbourne J.K."/>
            <person name="Pfrender M.E."/>
            <person name="Gilbert D."/>
            <person name="Thomas W.K."/>
            <person name="Tucker A."/>
            <person name="Oakley T.H."/>
            <person name="Tokishita S."/>
            <person name="Aerts A."/>
            <person name="Arnold G.J."/>
            <person name="Basu M.K."/>
            <person name="Bauer D.J."/>
            <person name="Caceres C.E."/>
            <person name="Carmel L."/>
            <person name="Casola C."/>
            <person name="Choi J.H."/>
            <person name="Detter J.C."/>
            <person name="Dong Q."/>
            <person name="Dusheyko S."/>
            <person name="Eads B.D."/>
            <person name="Frohlich T."/>
            <person name="Geiler-Samerotte K.A."/>
            <person name="Gerlach D."/>
            <person name="Hatcher P."/>
            <person name="Jogdeo S."/>
            <person name="Krijgsveld J."/>
            <person name="Kriventseva E.V."/>
            <person name="Kultz D."/>
            <person name="Laforsch C."/>
            <person name="Lindquist E."/>
            <person name="Lopez J."/>
            <person name="Manak J.R."/>
            <person name="Muller J."/>
            <person name="Pangilinan J."/>
            <person name="Patwardhan R.P."/>
            <person name="Pitluck S."/>
            <person name="Pritham E.J."/>
            <person name="Rechtsteiner A."/>
            <person name="Rho M."/>
            <person name="Rogozin I.B."/>
            <person name="Sakarya O."/>
            <person name="Salamov A."/>
            <person name="Schaack S."/>
            <person name="Shapiro H."/>
            <person name="Shiga Y."/>
            <person name="Skalitzky C."/>
            <person name="Smith Z."/>
            <person name="Souvorov A."/>
            <person name="Sung W."/>
            <person name="Tang Z."/>
            <person name="Tsuchiya D."/>
            <person name="Tu H."/>
            <person name="Vos H."/>
            <person name="Wang M."/>
            <person name="Wolf Y.I."/>
            <person name="Yamagata H."/>
            <person name="Yamada T."/>
            <person name="Ye Y."/>
            <person name="Shaw J.R."/>
            <person name="Andrews J."/>
            <person name="Crease T.J."/>
            <person name="Tang H."/>
            <person name="Lucas S.M."/>
            <person name="Robertson H.M."/>
            <person name="Bork P."/>
            <person name="Koonin E.V."/>
            <person name="Zdobnov E.M."/>
            <person name="Grigoriev I.V."/>
            <person name="Lynch M."/>
            <person name="Boore J.L."/>
        </authorList>
    </citation>
    <scope>NUCLEOTIDE SEQUENCE [LARGE SCALE GENOMIC DNA]</scope>
</reference>
<feature type="region of interest" description="Disordered" evidence="1">
    <location>
        <begin position="237"/>
        <end position="272"/>
    </location>
</feature>
<feature type="region of interest" description="Disordered" evidence="1">
    <location>
        <begin position="145"/>
        <end position="164"/>
    </location>
</feature>
<evidence type="ECO:0000313" key="2">
    <source>
        <dbReference type="EMBL" id="EFX65965.1"/>
    </source>
</evidence>
<evidence type="ECO:0000256" key="1">
    <source>
        <dbReference type="SAM" id="MobiDB-lite"/>
    </source>
</evidence>
<dbReference type="PANTHER" id="PTHR22954:SF3">
    <property type="entry name" value="PROTEIN CBG08539"/>
    <property type="match status" value="1"/>
</dbReference>
<dbReference type="AlphaFoldDB" id="E9HQL9"/>
<dbReference type="PhylomeDB" id="E9HQL9"/>
<dbReference type="HOGENOM" id="CLU_1024007_0_0_1"/>
<feature type="compositionally biased region" description="Polar residues" evidence="1">
    <location>
        <begin position="145"/>
        <end position="155"/>
    </location>
</feature>
<dbReference type="Proteomes" id="UP000000305">
    <property type="component" value="Unassembled WGS sequence"/>
</dbReference>
<dbReference type="KEGG" id="dpx:DAPPUDRAFT_332673"/>
<organism evidence="2 3">
    <name type="scientific">Daphnia pulex</name>
    <name type="common">Water flea</name>
    <dbReference type="NCBI Taxonomy" id="6669"/>
    <lineage>
        <taxon>Eukaryota</taxon>
        <taxon>Metazoa</taxon>
        <taxon>Ecdysozoa</taxon>
        <taxon>Arthropoda</taxon>
        <taxon>Crustacea</taxon>
        <taxon>Branchiopoda</taxon>
        <taxon>Diplostraca</taxon>
        <taxon>Cladocera</taxon>
        <taxon>Anomopoda</taxon>
        <taxon>Daphniidae</taxon>
        <taxon>Daphnia</taxon>
    </lineage>
</organism>
<protein>
    <submittedName>
        <fullName evidence="2">Uncharacterized protein</fullName>
    </submittedName>
</protein>
<dbReference type="PANTHER" id="PTHR22954">
    <property type="entry name" value="RETROVIRAL PROTEASE-RELATED"/>
    <property type="match status" value="1"/>
</dbReference>
<proteinExistence type="predicted"/>
<gene>
    <name evidence="2" type="ORF">DAPPUDRAFT_332673</name>
</gene>
<dbReference type="InParanoid" id="E9HQL9"/>
<keyword evidence="3" id="KW-1185">Reference proteome</keyword>
<accession>E9HQL9</accession>
<sequence length="272" mass="29138">MAFEVNCNTKTACTLIIQEAPATPAEAPCPLVIQEAPASPAEAPGTLNLQEAPTISAEAPCALISEKAPANPAEAPHSLGHQETPTFQAEVPDTLNCLKTKDSFTRIPPAGSKEKAIYTFLSFPSGRPAASLEILNSFPSQLKQTNFSSSGNLSPEIQEASKENPQEAAAIVNSTKVESNQEIIPKFRSPCSQAAILPEFANQQNSMKRKRLEPVKPAPSIEEHLINQSLFSYSLTQAIEEDSSTPQSGPQQRAPILLSLPTQSIVPYPTQP</sequence>
<dbReference type="EMBL" id="GL732722">
    <property type="protein sequence ID" value="EFX65965.1"/>
    <property type="molecule type" value="Genomic_DNA"/>
</dbReference>